<dbReference type="PANTHER" id="PTHR13183:SF0">
    <property type="entry name" value="AXONEMAL DYNEIN LIGHT INTERMEDIATE POLYPEPTIDE 1"/>
    <property type="match status" value="1"/>
</dbReference>
<protein>
    <submittedName>
        <fullName evidence="6">Uncharacterized protein</fullName>
    </submittedName>
</protein>
<name>A0A3S5BQ40_9PLAT</name>
<accession>A0A3S5BQ40</accession>
<keyword evidence="3" id="KW-0505">Motor protein</keyword>
<comment type="similarity">
    <text evidence="4">Belongs to the inner dynein arm light chain family.</text>
</comment>
<keyword evidence="1" id="KW-0243">Dynein</keyword>
<reference evidence="6" key="1">
    <citation type="submission" date="2018-11" db="EMBL/GenBank/DDBJ databases">
        <authorList>
            <consortium name="Pathogen Informatics"/>
        </authorList>
    </citation>
    <scope>NUCLEOTIDE SEQUENCE</scope>
</reference>
<evidence type="ECO:0000256" key="2">
    <source>
        <dbReference type="ARBA" id="ARBA00023054"/>
    </source>
</evidence>
<dbReference type="EMBL" id="CAAALY010246891">
    <property type="protein sequence ID" value="VEL34049.1"/>
    <property type="molecule type" value="Genomic_DNA"/>
</dbReference>
<sequence>MYDFKPLIIENPETGRLFKQVVEHYHKEVEAYERLLNSAEALASRKTILAQFWKQEGTKRLNELDTSKRLFELQLTELKQRADHLERKNQENKIKRDQLRSDEVKFLKWRAEQLKVTTNILSILSQIDTSVVVPRN</sequence>
<dbReference type="GO" id="GO:0045504">
    <property type="term" value="F:dynein heavy chain binding"/>
    <property type="evidence" value="ECO:0007669"/>
    <property type="project" value="TreeGrafter"/>
</dbReference>
<comment type="caution">
    <text evidence="6">The sequence shown here is derived from an EMBL/GenBank/DDBJ whole genome shotgun (WGS) entry which is preliminary data.</text>
</comment>
<dbReference type="GO" id="GO:0005930">
    <property type="term" value="C:axoneme"/>
    <property type="evidence" value="ECO:0007669"/>
    <property type="project" value="TreeGrafter"/>
</dbReference>
<keyword evidence="2 5" id="KW-0175">Coiled coil</keyword>
<evidence type="ECO:0000256" key="3">
    <source>
        <dbReference type="ARBA" id="ARBA00023175"/>
    </source>
</evidence>
<keyword evidence="7" id="KW-1185">Reference proteome</keyword>
<evidence type="ECO:0000256" key="5">
    <source>
        <dbReference type="SAM" id="Coils"/>
    </source>
</evidence>
<dbReference type="GO" id="GO:0030286">
    <property type="term" value="C:dynein complex"/>
    <property type="evidence" value="ECO:0007669"/>
    <property type="project" value="UniProtKB-KW"/>
</dbReference>
<organism evidence="6 7">
    <name type="scientific">Protopolystoma xenopodis</name>
    <dbReference type="NCBI Taxonomy" id="117903"/>
    <lineage>
        <taxon>Eukaryota</taxon>
        <taxon>Metazoa</taxon>
        <taxon>Spiralia</taxon>
        <taxon>Lophotrochozoa</taxon>
        <taxon>Platyhelminthes</taxon>
        <taxon>Monogenea</taxon>
        <taxon>Polyopisthocotylea</taxon>
        <taxon>Polystomatidea</taxon>
        <taxon>Polystomatidae</taxon>
        <taxon>Protopolystoma</taxon>
    </lineage>
</organism>
<dbReference type="Pfam" id="PF10211">
    <property type="entry name" value="Ax_dynein_light"/>
    <property type="match status" value="1"/>
</dbReference>
<dbReference type="OrthoDB" id="273640at2759"/>
<evidence type="ECO:0000313" key="7">
    <source>
        <dbReference type="Proteomes" id="UP000784294"/>
    </source>
</evidence>
<feature type="coiled-coil region" evidence="5">
    <location>
        <begin position="22"/>
        <end position="102"/>
    </location>
</feature>
<gene>
    <name evidence="6" type="ORF">PXEA_LOCUS27489</name>
</gene>
<evidence type="ECO:0000256" key="1">
    <source>
        <dbReference type="ARBA" id="ARBA00023017"/>
    </source>
</evidence>
<dbReference type="Proteomes" id="UP000784294">
    <property type="component" value="Unassembled WGS sequence"/>
</dbReference>
<dbReference type="InterPro" id="IPR019347">
    <property type="entry name" value="Axonemal_dynein_light_chain"/>
</dbReference>
<dbReference type="PANTHER" id="PTHR13183">
    <property type="entry name" value="AXONEMAL INNER ARM DYNEIN LIGHT CHAIN 28"/>
    <property type="match status" value="1"/>
</dbReference>
<proteinExistence type="inferred from homology"/>
<dbReference type="AlphaFoldDB" id="A0A3S5BQ40"/>
<evidence type="ECO:0000313" key="6">
    <source>
        <dbReference type="EMBL" id="VEL34049.1"/>
    </source>
</evidence>
<evidence type="ECO:0000256" key="4">
    <source>
        <dbReference type="ARBA" id="ARBA00038114"/>
    </source>
</evidence>